<feature type="compositionally biased region" description="Basic and acidic residues" evidence="1">
    <location>
        <begin position="39"/>
        <end position="48"/>
    </location>
</feature>
<dbReference type="OrthoDB" id="445896at2759"/>
<dbReference type="GO" id="GO:0045211">
    <property type="term" value="C:postsynaptic membrane"/>
    <property type="evidence" value="ECO:0007669"/>
    <property type="project" value="TreeGrafter"/>
</dbReference>
<dbReference type="InterPro" id="IPR001478">
    <property type="entry name" value="PDZ"/>
</dbReference>
<dbReference type="Pfam" id="PF00595">
    <property type="entry name" value="PDZ"/>
    <property type="match status" value="1"/>
</dbReference>
<dbReference type="PANTHER" id="PTHR24135:SF28">
    <property type="entry name" value="LD13733P"/>
    <property type="match status" value="1"/>
</dbReference>
<dbReference type="SUPFAM" id="SSF50156">
    <property type="entry name" value="PDZ domain-like"/>
    <property type="match status" value="1"/>
</dbReference>
<evidence type="ECO:0000313" key="4">
    <source>
        <dbReference type="Proteomes" id="UP000272942"/>
    </source>
</evidence>
<accession>A0A183A982</accession>
<dbReference type="GO" id="GO:0043197">
    <property type="term" value="C:dendritic spine"/>
    <property type="evidence" value="ECO:0007669"/>
    <property type="project" value="TreeGrafter"/>
</dbReference>
<feature type="region of interest" description="Disordered" evidence="1">
    <location>
        <begin position="37"/>
        <end position="86"/>
    </location>
</feature>
<reference evidence="5" key="1">
    <citation type="submission" date="2016-06" db="UniProtKB">
        <authorList>
            <consortium name="WormBaseParasite"/>
        </authorList>
    </citation>
    <scope>IDENTIFICATION</scope>
</reference>
<feature type="domain" description="PDZ" evidence="2">
    <location>
        <begin position="190"/>
        <end position="250"/>
    </location>
</feature>
<dbReference type="EMBL" id="UZAN01040460">
    <property type="protein sequence ID" value="VDP69727.1"/>
    <property type="molecule type" value="Genomic_DNA"/>
</dbReference>
<feature type="region of interest" description="Disordered" evidence="1">
    <location>
        <begin position="99"/>
        <end position="122"/>
    </location>
</feature>
<dbReference type="Gene3D" id="2.30.42.10">
    <property type="match status" value="1"/>
</dbReference>
<keyword evidence="4" id="KW-1185">Reference proteome</keyword>
<reference evidence="3 4" key="2">
    <citation type="submission" date="2018-11" db="EMBL/GenBank/DDBJ databases">
        <authorList>
            <consortium name="Pathogen Informatics"/>
        </authorList>
    </citation>
    <scope>NUCLEOTIDE SEQUENCE [LARGE SCALE GENOMIC DNA]</scope>
    <source>
        <strain evidence="3 4">Egypt</strain>
    </source>
</reference>
<evidence type="ECO:0000259" key="2">
    <source>
        <dbReference type="PROSITE" id="PS50106"/>
    </source>
</evidence>
<protein>
    <submittedName>
        <fullName evidence="5">PDZ domain-containing protein</fullName>
    </submittedName>
</protein>
<gene>
    <name evidence="3" type="ORF">ECPE_LOCUS3517</name>
</gene>
<organism evidence="5">
    <name type="scientific">Echinostoma caproni</name>
    <dbReference type="NCBI Taxonomy" id="27848"/>
    <lineage>
        <taxon>Eukaryota</taxon>
        <taxon>Metazoa</taxon>
        <taxon>Spiralia</taxon>
        <taxon>Lophotrochozoa</taxon>
        <taxon>Platyhelminthes</taxon>
        <taxon>Trematoda</taxon>
        <taxon>Digenea</taxon>
        <taxon>Plagiorchiida</taxon>
        <taxon>Echinostomata</taxon>
        <taxon>Echinostomatoidea</taxon>
        <taxon>Echinostomatidae</taxon>
        <taxon>Echinostoma</taxon>
    </lineage>
</organism>
<sequence length="277" mass="30690">MRLRRFRSCVNIRDTLPDKSTFVARYISLIDVEPMPNGEQREQREPHQPQKQQQQQQAKRNGAPLSRSTCNLRTVPSSNPTSAFDGDYAATMRVSKTNSFKIHTSENNRGGTGRLNGGHMSRAPLDHSWLSSHSHQPENGSDTASIFSTNSSIRGLHPSNSFTSATSHLQMLINGQGSILDLDTTNLPRVVVLQKGPRGFGFVVRGRRGVPGEFQPTLEVPALQYLEKVEAGSAADRAGLKSGDFILEVNEVLFVFLLLFYVYSKCWPNAPYDLSSS</sequence>
<dbReference type="WBParaSite" id="ECPE_0000352001-mRNA-1">
    <property type="protein sequence ID" value="ECPE_0000352001-mRNA-1"/>
    <property type="gene ID" value="ECPE_0000352001"/>
</dbReference>
<evidence type="ECO:0000256" key="1">
    <source>
        <dbReference type="SAM" id="MobiDB-lite"/>
    </source>
</evidence>
<dbReference type="AlphaFoldDB" id="A0A183A982"/>
<dbReference type="PROSITE" id="PS50106">
    <property type="entry name" value="PDZ"/>
    <property type="match status" value="1"/>
</dbReference>
<dbReference type="PANTHER" id="PTHR24135">
    <property type="entry name" value="SH3 AND MULTIPLE ANKYRIN REPEAT DOMAINS PROTEIN"/>
    <property type="match status" value="1"/>
</dbReference>
<dbReference type="GO" id="GO:0014069">
    <property type="term" value="C:postsynaptic density"/>
    <property type="evidence" value="ECO:0007669"/>
    <property type="project" value="TreeGrafter"/>
</dbReference>
<evidence type="ECO:0000313" key="3">
    <source>
        <dbReference type="EMBL" id="VDP69727.1"/>
    </source>
</evidence>
<evidence type="ECO:0000313" key="5">
    <source>
        <dbReference type="WBParaSite" id="ECPE_0000352001-mRNA-1"/>
    </source>
</evidence>
<dbReference type="InterPro" id="IPR051569">
    <property type="entry name" value="SHANK"/>
</dbReference>
<name>A0A183A982_9TREM</name>
<feature type="compositionally biased region" description="Polar residues" evidence="1">
    <location>
        <begin position="66"/>
        <end position="82"/>
    </location>
</feature>
<proteinExistence type="predicted"/>
<dbReference type="InterPro" id="IPR036034">
    <property type="entry name" value="PDZ_sf"/>
</dbReference>
<dbReference type="GO" id="GO:0035255">
    <property type="term" value="F:ionotropic glutamate receptor binding"/>
    <property type="evidence" value="ECO:0007669"/>
    <property type="project" value="TreeGrafter"/>
</dbReference>
<dbReference type="GO" id="GO:0030160">
    <property type="term" value="F:synaptic receptor adaptor activity"/>
    <property type="evidence" value="ECO:0007669"/>
    <property type="project" value="TreeGrafter"/>
</dbReference>
<dbReference type="Proteomes" id="UP000272942">
    <property type="component" value="Unassembled WGS sequence"/>
</dbReference>